<keyword evidence="4" id="KW-1185">Reference proteome</keyword>
<dbReference type="InterPro" id="IPR029044">
    <property type="entry name" value="Nucleotide-diphossugar_trans"/>
</dbReference>
<evidence type="ECO:0000259" key="2">
    <source>
        <dbReference type="Pfam" id="PF00535"/>
    </source>
</evidence>
<organism evidence="3 4">
    <name type="scientific">Mycobacterium simiae</name>
    <name type="common">Mycobacterium habana</name>
    <dbReference type="NCBI Taxonomy" id="1784"/>
    <lineage>
        <taxon>Bacteria</taxon>
        <taxon>Bacillati</taxon>
        <taxon>Actinomycetota</taxon>
        <taxon>Actinomycetes</taxon>
        <taxon>Mycobacteriales</taxon>
        <taxon>Mycobacteriaceae</taxon>
        <taxon>Mycobacterium</taxon>
        <taxon>Mycobacterium simiae complex</taxon>
    </lineage>
</organism>
<dbReference type="AlphaFoldDB" id="A0A1X0XYU9"/>
<feature type="region of interest" description="Disordered" evidence="1">
    <location>
        <begin position="336"/>
        <end position="359"/>
    </location>
</feature>
<name>A0A1X0XYU9_MYCSI</name>
<accession>A0A1X0XYU9</accession>
<evidence type="ECO:0000313" key="4">
    <source>
        <dbReference type="Proteomes" id="UP000193040"/>
    </source>
</evidence>
<dbReference type="RefSeq" id="WP_084952478.1">
    <property type="nucleotide sequence ID" value="NZ_MZZM01000025.1"/>
</dbReference>
<gene>
    <name evidence="3" type="ORF">B5M45_20560</name>
</gene>
<reference evidence="3 4" key="1">
    <citation type="submission" date="2017-03" db="EMBL/GenBank/DDBJ databases">
        <title>Genomic insights into Mycobacterium simiae human colonization.</title>
        <authorList>
            <person name="Steffani J.L."/>
            <person name="Brunck M.E."/>
            <person name="Cruz E."/>
            <person name="Montiel R."/>
            <person name="Barona F."/>
        </authorList>
    </citation>
    <scope>NUCLEOTIDE SEQUENCE [LARGE SCALE GENOMIC DNA]</scope>
    <source>
        <strain evidence="3 4">MsiGto</strain>
    </source>
</reference>
<sequence length="359" mass="40811">MSERTAASAPKVSIVATTHNQENYVRQAFDSFLAQRTDFPVEIIVADDASTDSTPSVIREYTDKYPHLFRPILRPENLGLNRNMTGALSAARGEYVALCEADDYWTDPLKLSKQVAFLDRHPATTVCFHPVRVVWEDGYAKDSRFPPPHLRGNLTVDALLLMNFIQTNSVVYRRLQRYDDIPADVMPLDWYLHVRHAARGGIGMLPDTMSVYRRHSKGMWHNQVADPPKFWLTLGSGHAATFDAMLDLFPDDPEREKLIAAMADWILRQIANVPGAQGRAVLEETIATYPRMAELAMKYRWASRSQRLKESWRRFALVAPHAKGMVEIWPFSLQHRQPQHGGDASRPLGEQYAATDARK</sequence>
<protein>
    <submittedName>
        <fullName evidence="3">Sugar transferase</fullName>
    </submittedName>
</protein>
<evidence type="ECO:0000256" key="1">
    <source>
        <dbReference type="SAM" id="MobiDB-lite"/>
    </source>
</evidence>
<dbReference type="InterPro" id="IPR001173">
    <property type="entry name" value="Glyco_trans_2-like"/>
</dbReference>
<proteinExistence type="predicted"/>
<keyword evidence="3" id="KW-0808">Transferase</keyword>
<dbReference type="PANTHER" id="PTHR22916:SF3">
    <property type="entry name" value="UDP-GLCNAC:BETAGAL BETA-1,3-N-ACETYLGLUCOSAMINYLTRANSFERASE-LIKE PROTEIN 1"/>
    <property type="match status" value="1"/>
</dbReference>
<dbReference type="EMBL" id="MZZM01000025">
    <property type="protein sequence ID" value="ORJ57968.1"/>
    <property type="molecule type" value="Genomic_DNA"/>
</dbReference>
<dbReference type="Proteomes" id="UP000193040">
    <property type="component" value="Unassembled WGS sequence"/>
</dbReference>
<dbReference type="Gene3D" id="3.90.550.10">
    <property type="entry name" value="Spore Coat Polysaccharide Biosynthesis Protein SpsA, Chain A"/>
    <property type="match status" value="1"/>
</dbReference>
<evidence type="ECO:0000313" key="3">
    <source>
        <dbReference type="EMBL" id="ORJ57968.1"/>
    </source>
</evidence>
<comment type="caution">
    <text evidence="3">The sequence shown here is derived from an EMBL/GenBank/DDBJ whole genome shotgun (WGS) entry which is preliminary data.</text>
</comment>
<dbReference type="PANTHER" id="PTHR22916">
    <property type="entry name" value="GLYCOSYLTRANSFERASE"/>
    <property type="match status" value="1"/>
</dbReference>
<dbReference type="GO" id="GO:0016758">
    <property type="term" value="F:hexosyltransferase activity"/>
    <property type="evidence" value="ECO:0007669"/>
    <property type="project" value="UniProtKB-ARBA"/>
</dbReference>
<dbReference type="FunFam" id="3.90.550.10:FF:000166">
    <property type="entry name" value="Probable sugar transferase"/>
    <property type="match status" value="1"/>
</dbReference>
<feature type="domain" description="Glycosyltransferase 2-like" evidence="2">
    <location>
        <begin position="13"/>
        <end position="169"/>
    </location>
</feature>
<dbReference type="SUPFAM" id="SSF53448">
    <property type="entry name" value="Nucleotide-diphospho-sugar transferases"/>
    <property type="match status" value="1"/>
</dbReference>
<dbReference type="Pfam" id="PF00535">
    <property type="entry name" value="Glycos_transf_2"/>
    <property type="match status" value="1"/>
</dbReference>